<gene>
    <name evidence="1" type="ORF">IAB63_10570</name>
</gene>
<organism evidence="1 2">
    <name type="scientific">Candidatus Onthocola gallistercoris</name>
    <dbReference type="NCBI Taxonomy" id="2840876"/>
    <lineage>
        <taxon>Bacteria</taxon>
        <taxon>Bacillati</taxon>
        <taxon>Bacillota</taxon>
        <taxon>Bacilli</taxon>
        <taxon>Candidatus Onthocola</taxon>
    </lineage>
</organism>
<sequence>MRKSDGLYKTDMLERSIYAAICSHDGIKAKDIGKLTAADKKTINQYLYKAPFMRELCYRDGAYQWHGIIRQDRPHVGLGDFCAYYGSVGEFLELSEEEWFDSMLEGCRRIGRNLNDTRGLFHSFKDCRQVMAALFADLDDAMDPKWEICFELRINRARYIRIYADVLVITEDKVFSLEFKMKDKIEPEEICQAAKYTEYLEVLFGPSYDVIPALVLTRAHDLYRYERLDDRGGEIPVCSGDMLFNLFDEYIGFLEK</sequence>
<dbReference type="Proteomes" id="UP000824164">
    <property type="component" value="Unassembled WGS sequence"/>
</dbReference>
<proteinExistence type="predicted"/>
<evidence type="ECO:0000313" key="1">
    <source>
        <dbReference type="EMBL" id="HIU03683.1"/>
    </source>
</evidence>
<reference evidence="1" key="1">
    <citation type="submission" date="2020-10" db="EMBL/GenBank/DDBJ databases">
        <authorList>
            <person name="Gilroy R."/>
        </authorList>
    </citation>
    <scope>NUCLEOTIDE SEQUENCE</scope>
    <source>
        <strain evidence="1">CHK187-14744</strain>
    </source>
</reference>
<dbReference type="EMBL" id="DVLT01000067">
    <property type="protein sequence ID" value="HIU03683.1"/>
    <property type="molecule type" value="Genomic_DNA"/>
</dbReference>
<name>A0A9D1HI49_9FIRM</name>
<protein>
    <submittedName>
        <fullName evidence="1">Helix-turn-helix domain containing protein</fullName>
    </submittedName>
</protein>
<accession>A0A9D1HI49</accession>
<dbReference type="AlphaFoldDB" id="A0A9D1HI49"/>
<reference evidence="1" key="2">
    <citation type="journal article" date="2021" name="PeerJ">
        <title>Extensive microbial diversity within the chicken gut microbiome revealed by metagenomics and culture.</title>
        <authorList>
            <person name="Gilroy R."/>
            <person name="Ravi A."/>
            <person name="Getino M."/>
            <person name="Pursley I."/>
            <person name="Horton D.L."/>
            <person name="Alikhan N.F."/>
            <person name="Baker D."/>
            <person name="Gharbi K."/>
            <person name="Hall N."/>
            <person name="Watson M."/>
            <person name="Adriaenssens E.M."/>
            <person name="Foster-Nyarko E."/>
            <person name="Jarju S."/>
            <person name="Secka A."/>
            <person name="Antonio M."/>
            <person name="Oren A."/>
            <person name="Chaudhuri R.R."/>
            <person name="La Ragione R."/>
            <person name="Hildebrand F."/>
            <person name="Pallen M.J."/>
        </authorList>
    </citation>
    <scope>NUCLEOTIDE SEQUENCE</scope>
    <source>
        <strain evidence="1">CHK187-14744</strain>
    </source>
</reference>
<evidence type="ECO:0000313" key="2">
    <source>
        <dbReference type="Proteomes" id="UP000824164"/>
    </source>
</evidence>
<comment type="caution">
    <text evidence="1">The sequence shown here is derived from an EMBL/GenBank/DDBJ whole genome shotgun (WGS) entry which is preliminary data.</text>
</comment>